<dbReference type="EC" id="5.1.3.13" evidence="3 7"/>
<comment type="subunit">
    <text evidence="7">Homodimer.</text>
</comment>
<evidence type="ECO:0000313" key="8">
    <source>
        <dbReference type="EMBL" id="MBS1259681.1"/>
    </source>
</evidence>
<protein>
    <recommendedName>
        <fullName evidence="4 7">dTDP-4-dehydrorhamnose 3,5-epimerase</fullName>
        <ecNumber evidence="3 7">5.1.3.13</ecNumber>
    </recommendedName>
    <alternativeName>
        <fullName evidence="7">Thymidine diphospho-4-keto-rhamnose 3,5-epimerase</fullName>
    </alternativeName>
</protein>
<dbReference type="GO" id="GO:0005829">
    <property type="term" value="C:cytosol"/>
    <property type="evidence" value="ECO:0007669"/>
    <property type="project" value="TreeGrafter"/>
</dbReference>
<dbReference type="CDD" id="cd00438">
    <property type="entry name" value="cupin_RmlC"/>
    <property type="match status" value="1"/>
</dbReference>
<evidence type="ECO:0000256" key="6">
    <source>
        <dbReference type="PIRSR" id="PIRSR600888-3"/>
    </source>
</evidence>
<name>A0A942A422_9BACT</name>
<evidence type="ECO:0000256" key="4">
    <source>
        <dbReference type="ARBA" id="ARBA00019595"/>
    </source>
</evidence>
<dbReference type="Pfam" id="PF00908">
    <property type="entry name" value="dTDP_sugar_isom"/>
    <property type="match status" value="1"/>
</dbReference>
<comment type="catalytic activity">
    <reaction evidence="1 7">
        <text>dTDP-4-dehydro-6-deoxy-alpha-D-glucose = dTDP-4-dehydro-beta-L-rhamnose</text>
        <dbReference type="Rhea" id="RHEA:16969"/>
        <dbReference type="ChEBI" id="CHEBI:57649"/>
        <dbReference type="ChEBI" id="CHEBI:62830"/>
        <dbReference type="EC" id="5.1.3.13"/>
    </reaction>
</comment>
<comment type="pathway">
    <text evidence="7">Carbohydrate biosynthesis; dTDP-L-rhamnose biosynthesis.</text>
</comment>
<feature type="active site" description="Proton donor" evidence="5">
    <location>
        <position position="132"/>
    </location>
</feature>
<reference evidence="8" key="1">
    <citation type="journal article" date="2021" name="ISME J.">
        <title>Fine-scale metabolic discontinuity in a stratified prokaryote microbiome of a Red Sea deep halocline.</title>
        <authorList>
            <person name="Michoud G."/>
            <person name="Ngugi D.K."/>
            <person name="Barozzi A."/>
            <person name="Merlino G."/>
            <person name="Calleja M.L."/>
            <person name="Delgado-Huertas A."/>
            <person name="Moran X.A.G."/>
            <person name="Daffonchio D."/>
        </authorList>
    </citation>
    <scope>NUCLEOTIDE SEQUENCE</scope>
    <source>
        <strain evidence="8">SuakinDeep_MAG55_1</strain>
    </source>
</reference>
<gene>
    <name evidence="8" type="ORF">MAG551_02756</name>
</gene>
<dbReference type="PANTHER" id="PTHR21047">
    <property type="entry name" value="DTDP-6-DEOXY-D-GLUCOSE-3,5 EPIMERASE"/>
    <property type="match status" value="1"/>
</dbReference>
<dbReference type="AlphaFoldDB" id="A0A942A422"/>
<feature type="site" description="Participates in a stacking interaction with the thymidine ring of dTDP-4-oxo-6-deoxyglucose" evidence="6">
    <location>
        <position position="138"/>
    </location>
</feature>
<comment type="function">
    <text evidence="2 7">Catalyzes the epimerization of the C3' and C5'positions of dTDP-6-deoxy-D-xylo-4-hexulose, forming dTDP-6-deoxy-L-lyxo-4-hexulose.</text>
</comment>
<dbReference type="GO" id="GO:0008830">
    <property type="term" value="F:dTDP-4-dehydrorhamnose 3,5-epimerase activity"/>
    <property type="evidence" value="ECO:0007669"/>
    <property type="project" value="UniProtKB-UniRule"/>
</dbReference>
<dbReference type="Gene3D" id="2.60.120.10">
    <property type="entry name" value="Jelly Rolls"/>
    <property type="match status" value="1"/>
</dbReference>
<dbReference type="InterPro" id="IPR000888">
    <property type="entry name" value="RmlC-like"/>
</dbReference>
<evidence type="ECO:0000256" key="7">
    <source>
        <dbReference type="RuleBase" id="RU364069"/>
    </source>
</evidence>
<evidence type="ECO:0000256" key="5">
    <source>
        <dbReference type="PIRSR" id="PIRSR600888-1"/>
    </source>
</evidence>
<dbReference type="NCBIfam" id="TIGR01221">
    <property type="entry name" value="rmlC"/>
    <property type="match status" value="1"/>
</dbReference>
<accession>A0A942A422</accession>
<proteinExistence type="inferred from homology"/>
<evidence type="ECO:0000313" key="9">
    <source>
        <dbReference type="Proteomes" id="UP000722750"/>
    </source>
</evidence>
<dbReference type="GO" id="GO:0019305">
    <property type="term" value="P:dTDP-rhamnose biosynthetic process"/>
    <property type="evidence" value="ECO:0007669"/>
    <property type="project" value="UniProtKB-UniRule"/>
</dbReference>
<evidence type="ECO:0000256" key="3">
    <source>
        <dbReference type="ARBA" id="ARBA00012098"/>
    </source>
</evidence>
<dbReference type="InterPro" id="IPR011051">
    <property type="entry name" value="RmlC_Cupin_sf"/>
</dbReference>
<dbReference type="SUPFAM" id="SSF51182">
    <property type="entry name" value="RmlC-like cupins"/>
    <property type="match status" value="1"/>
</dbReference>
<evidence type="ECO:0000256" key="1">
    <source>
        <dbReference type="ARBA" id="ARBA00001298"/>
    </source>
</evidence>
<dbReference type="InterPro" id="IPR014710">
    <property type="entry name" value="RmlC-like_jellyroll"/>
</dbReference>
<dbReference type="Proteomes" id="UP000722750">
    <property type="component" value="Unassembled WGS sequence"/>
</dbReference>
<dbReference type="GO" id="GO:0000271">
    <property type="term" value="P:polysaccharide biosynthetic process"/>
    <property type="evidence" value="ECO:0007669"/>
    <property type="project" value="TreeGrafter"/>
</dbReference>
<feature type="active site" description="Proton acceptor" evidence="5">
    <location>
        <position position="63"/>
    </location>
</feature>
<dbReference type="PANTHER" id="PTHR21047:SF2">
    <property type="entry name" value="THYMIDINE DIPHOSPHO-4-KETO-RHAMNOSE 3,5-EPIMERASE"/>
    <property type="match status" value="1"/>
</dbReference>
<evidence type="ECO:0000256" key="2">
    <source>
        <dbReference type="ARBA" id="ARBA00001997"/>
    </source>
</evidence>
<organism evidence="8 9">
    <name type="scientific">Candidatus Scalindua arabica</name>
    <dbReference type="NCBI Taxonomy" id="1127984"/>
    <lineage>
        <taxon>Bacteria</taxon>
        <taxon>Pseudomonadati</taxon>
        <taxon>Planctomycetota</taxon>
        <taxon>Candidatus Brocadiia</taxon>
        <taxon>Candidatus Brocadiales</taxon>
        <taxon>Candidatus Scalinduaceae</taxon>
        <taxon>Candidatus Scalindua</taxon>
    </lineage>
</organism>
<dbReference type="EMBL" id="JAANXD010000101">
    <property type="protein sequence ID" value="MBS1259681.1"/>
    <property type="molecule type" value="Genomic_DNA"/>
</dbReference>
<comment type="caution">
    <text evidence="8">The sequence shown here is derived from an EMBL/GenBank/DDBJ whole genome shotgun (WGS) entry which is preliminary data.</text>
</comment>
<sequence length="186" mass="21357">MPIKYIKTDIPGVLLLEPKVFKDSRGFFMETFHQKKYAEAGIDHAFIQDNYSHSTQGTLRGLHYQLKHPQGKLIYVITGEIFDVAVDIRQGSPTLGQWVGQYLSDQNKRQIFIPEGFAHGFCVISKTADVLYKTTDLYNPDDEYGVLWSDPDIGIDWPVEVPIVSEKDKQYSRLRDALETQLPIYE</sequence>
<comment type="similarity">
    <text evidence="7">Belongs to the dTDP-4-dehydrorhamnose 3,5-epimerase family.</text>
</comment>
<keyword evidence="7" id="KW-0413">Isomerase</keyword>